<evidence type="ECO:0000256" key="2">
    <source>
        <dbReference type="ARBA" id="ARBA00022676"/>
    </source>
</evidence>
<organism evidence="7 8">
    <name type="scientific">Parasulfuritortus cantonensis</name>
    <dbReference type="NCBI Taxonomy" id="2528202"/>
    <lineage>
        <taxon>Bacteria</taxon>
        <taxon>Pseudomonadati</taxon>
        <taxon>Pseudomonadota</taxon>
        <taxon>Betaproteobacteria</taxon>
        <taxon>Nitrosomonadales</taxon>
        <taxon>Thiobacillaceae</taxon>
        <taxon>Parasulfuritortus</taxon>
    </lineage>
</organism>
<dbReference type="Proteomes" id="UP000295443">
    <property type="component" value="Unassembled WGS sequence"/>
</dbReference>
<dbReference type="InterPro" id="IPR007652">
    <property type="entry name" value="A1-4-GlycosylTfrase_dom"/>
</dbReference>
<keyword evidence="3" id="KW-0808">Transferase</keyword>
<accession>A0A4R1B7K2</accession>
<protein>
    <recommendedName>
        <fullName evidence="6">Alpha 1,4-glycosyltransferase domain-containing protein</fullName>
    </recommendedName>
</protein>
<reference evidence="7 8" key="1">
    <citation type="submission" date="2019-03" db="EMBL/GenBank/DDBJ databases">
        <title>Genome sequence of Thiobacillaceae bacterium LSR1, a sulfur-oxidizing bacterium isolated from freshwater sediment.</title>
        <authorList>
            <person name="Li S."/>
        </authorList>
    </citation>
    <scope>NUCLEOTIDE SEQUENCE [LARGE SCALE GENOMIC DNA]</scope>
    <source>
        <strain evidence="7 8">LSR1</strain>
    </source>
</reference>
<evidence type="ECO:0000313" key="8">
    <source>
        <dbReference type="Proteomes" id="UP000295443"/>
    </source>
</evidence>
<name>A0A4R1B7K2_9PROT</name>
<evidence type="ECO:0000256" key="5">
    <source>
        <dbReference type="ARBA" id="ARBA00023136"/>
    </source>
</evidence>
<dbReference type="SUPFAM" id="SSF53448">
    <property type="entry name" value="Nucleotide-diphospho-sugar transferases"/>
    <property type="match status" value="1"/>
</dbReference>
<dbReference type="PANTHER" id="PTHR12042:SF21">
    <property type="entry name" value="ALPHA1,4-GALACTOSYLTRANSFERASE 1-RELATED"/>
    <property type="match status" value="1"/>
</dbReference>
<dbReference type="GO" id="GO:0016758">
    <property type="term" value="F:hexosyltransferase activity"/>
    <property type="evidence" value="ECO:0007669"/>
    <property type="project" value="TreeGrafter"/>
</dbReference>
<evidence type="ECO:0000313" key="7">
    <source>
        <dbReference type="EMBL" id="TCJ11659.1"/>
    </source>
</evidence>
<dbReference type="Gene3D" id="3.90.550.20">
    <property type="match status" value="1"/>
</dbReference>
<evidence type="ECO:0000256" key="1">
    <source>
        <dbReference type="ARBA" id="ARBA00004323"/>
    </source>
</evidence>
<dbReference type="InterPro" id="IPR051981">
    <property type="entry name" value="Glycosyltransf_32"/>
</dbReference>
<evidence type="ECO:0000256" key="4">
    <source>
        <dbReference type="ARBA" id="ARBA00023034"/>
    </source>
</evidence>
<dbReference type="RefSeq" id="WP_131448890.1">
    <property type="nucleotide sequence ID" value="NZ_SJZB01000051.1"/>
</dbReference>
<comment type="subcellular location">
    <subcellularLocation>
        <location evidence="1">Golgi apparatus membrane</location>
        <topology evidence="1">Single-pass type II membrane protein</topology>
    </subcellularLocation>
</comment>
<dbReference type="OrthoDB" id="5354021at2"/>
<comment type="caution">
    <text evidence="7">The sequence shown here is derived from an EMBL/GenBank/DDBJ whole genome shotgun (WGS) entry which is preliminary data.</text>
</comment>
<dbReference type="AlphaFoldDB" id="A0A4R1B7K2"/>
<dbReference type="EMBL" id="SJZB01000051">
    <property type="protein sequence ID" value="TCJ11659.1"/>
    <property type="molecule type" value="Genomic_DNA"/>
</dbReference>
<proteinExistence type="predicted"/>
<keyword evidence="5" id="KW-0472">Membrane</keyword>
<dbReference type="Pfam" id="PF04488">
    <property type="entry name" value="Gly_transf_sug"/>
    <property type="match status" value="1"/>
</dbReference>
<feature type="domain" description="Alpha 1,4-glycosyltransferase" evidence="6">
    <location>
        <begin position="146"/>
        <end position="210"/>
    </location>
</feature>
<evidence type="ECO:0000256" key="3">
    <source>
        <dbReference type="ARBA" id="ARBA00022679"/>
    </source>
</evidence>
<dbReference type="Pfam" id="PF04572">
    <property type="entry name" value="Gb3_synth"/>
    <property type="match status" value="1"/>
</dbReference>
<keyword evidence="8" id="KW-1185">Reference proteome</keyword>
<gene>
    <name evidence="7" type="ORF">EZJ19_14685</name>
</gene>
<keyword evidence="2" id="KW-0328">Glycosyltransferase</keyword>
<dbReference type="PANTHER" id="PTHR12042">
    <property type="entry name" value="LACTOSYLCERAMIDE 4-ALPHA-GALACTOSYLTRANSFERASE ALPHA- 1,4-GALACTOSYLTRANSFERASE"/>
    <property type="match status" value="1"/>
</dbReference>
<dbReference type="InterPro" id="IPR029044">
    <property type="entry name" value="Nucleotide-diphossugar_trans"/>
</dbReference>
<dbReference type="GO" id="GO:0016020">
    <property type="term" value="C:membrane"/>
    <property type="evidence" value="ECO:0007669"/>
    <property type="project" value="GOC"/>
</dbReference>
<dbReference type="GO" id="GO:0006688">
    <property type="term" value="P:glycosphingolipid biosynthetic process"/>
    <property type="evidence" value="ECO:0007669"/>
    <property type="project" value="TreeGrafter"/>
</dbReference>
<keyword evidence="4" id="KW-0333">Golgi apparatus</keyword>
<dbReference type="InterPro" id="IPR007577">
    <property type="entry name" value="GlycoTrfase_DXD_sugar-bd_CS"/>
</dbReference>
<evidence type="ECO:0000259" key="6">
    <source>
        <dbReference type="Pfam" id="PF04572"/>
    </source>
</evidence>
<sequence>MNTVRMFWHGRALSPYERLSIRSFLQQGFQVEVFAYARPRLPAGAVWRDAAEILPAARVFAYAGGPGVGSYAAFSNLFRYKLLYELGGIWADSDLLCLRPFSDLPEAFVGRQDADTVNGAVMRFPPGSAVCGRLYEAARELGSGVRWGRAGPRLITRVLAGEPGVAVLPEAAFYPVPWRRALDLAMPARAEECAAAVAGAYCVHWWNEVFRRFALPKDRLPPRGSFLAEHAARLLGAEARYWPEARFLAWLGPDQDPAHLARPSGARRLALKTAARALLGRVCSGASP</sequence>